<dbReference type="InterPro" id="IPR006043">
    <property type="entry name" value="NCS2"/>
</dbReference>
<dbReference type="Proteomes" id="UP000182762">
    <property type="component" value="Unassembled WGS sequence"/>
</dbReference>
<dbReference type="GeneID" id="93711740"/>
<proteinExistence type="inferred from homology"/>
<dbReference type="EMBL" id="FOXX01000007">
    <property type="protein sequence ID" value="SFQ73429.1"/>
    <property type="molecule type" value="Genomic_DNA"/>
</dbReference>
<protein>
    <submittedName>
        <fullName evidence="10">MFS transporter, AGZA family, xanthine/uracil permease</fullName>
    </submittedName>
</protein>
<keyword evidence="7 8" id="KW-0472">Membrane</keyword>
<evidence type="ECO:0000256" key="9">
    <source>
        <dbReference type="SAM" id="Phobius"/>
    </source>
</evidence>
<organism evidence="10 11">
    <name type="scientific">Priestia endophytica DSM 13796</name>
    <dbReference type="NCBI Taxonomy" id="1121089"/>
    <lineage>
        <taxon>Bacteria</taxon>
        <taxon>Bacillati</taxon>
        <taxon>Bacillota</taxon>
        <taxon>Bacilli</taxon>
        <taxon>Bacillales</taxon>
        <taxon>Bacillaceae</taxon>
        <taxon>Priestia</taxon>
    </lineage>
</organism>
<keyword evidence="6 8" id="KW-1133">Transmembrane helix</keyword>
<evidence type="ECO:0000256" key="3">
    <source>
        <dbReference type="ARBA" id="ARBA00022448"/>
    </source>
</evidence>
<feature type="transmembrane region" description="Helical" evidence="9">
    <location>
        <begin position="33"/>
        <end position="54"/>
    </location>
</feature>
<evidence type="ECO:0000313" key="10">
    <source>
        <dbReference type="EMBL" id="SFQ73429.1"/>
    </source>
</evidence>
<evidence type="ECO:0000256" key="1">
    <source>
        <dbReference type="ARBA" id="ARBA00004651"/>
    </source>
</evidence>
<feature type="transmembrane region" description="Helical" evidence="9">
    <location>
        <begin position="394"/>
        <end position="420"/>
    </location>
</feature>
<comment type="caution">
    <text evidence="10">The sequence shown here is derived from an EMBL/GenBank/DDBJ whole genome shotgun (WGS) entry which is preliminary data.</text>
</comment>
<feature type="transmembrane region" description="Helical" evidence="9">
    <location>
        <begin position="432"/>
        <end position="449"/>
    </location>
</feature>
<comment type="subcellular location">
    <subcellularLocation>
        <location evidence="1 8">Cell membrane</location>
        <topology evidence="1 8">Multi-pass membrane protein</topology>
    </subcellularLocation>
</comment>
<feature type="transmembrane region" description="Helical" evidence="9">
    <location>
        <begin position="344"/>
        <end position="374"/>
    </location>
</feature>
<dbReference type="PANTHER" id="PTHR43337">
    <property type="entry name" value="XANTHINE/URACIL PERMEASE C887.17-RELATED"/>
    <property type="match status" value="1"/>
</dbReference>
<evidence type="ECO:0000256" key="4">
    <source>
        <dbReference type="ARBA" id="ARBA00022475"/>
    </source>
</evidence>
<keyword evidence="11" id="KW-1185">Reference proteome</keyword>
<dbReference type="Pfam" id="PF00860">
    <property type="entry name" value="Xan_ur_permease"/>
    <property type="match status" value="1"/>
</dbReference>
<reference evidence="10 11" key="1">
    <citation type="submission" date="2016-10" db="EMBL/GenBank/DDBJ databases">
        <authorList>
            <person name="Varghese N."/>
            <person name="Submissions S."/>
        </authorList>
    </citation>
    <scope>NUCLEOTIDE SEQUENCE [LARGE SCALE GENOMIC DNA]</scope>
    <source>
        <strain evidence="10 11">DSM 13796</strain>
    </source>
</reference>
<sequence length="450" mass="48016">MEKQKPESSNDSFAFLDRFFELSARGTTVKKEMLAGLTTFMTVSYVIVVIPLILSETGMPKEAALAATIFAIAFSTLLMALWANFPVVTGPGMGLSAFFTYSVVIGEGLSWETALGAVFISGVIFFILTATGIRGKIIDAIPSVLKSSITVGIGLFVAFIGLKNAGIIVGDDSNFVGLGKLASLGPIIALVGVLLSAVFMARKMKGAIILGIILTTLLAMITGVQSLPTHVSDVFTIHLPSVAPTFMKLDIGAAFAYGIFSIVFSFTIVELFDTLATLIGLSRKAGLEDENGKIPNLNRALTADSIGTMASALFGSTALNTYIENATGITEGGRTGLKSLTVAVLFLLTLFLAPLIQFIPTVATAPPLIIIGALMLSDIKNVNMEDFTELIPAFLTIVMMPLTFSIADGLAFGFLSYTFLKLLTGRYREIHPFLYIICIAFMINFYMIGH</sequence>
<feature type="transmembrane region" description="Helical" evidence="9">
    <location>
        <begin position="108"/>
        <end position="128"/>
    </location>
</feature>
<keyword evidence="5 8" id="KW-0812">Transmembrane</keyword>
<evidence type="ECO:0000256" key="7">
    <source>
        <dbReference type="ARBA" id="ARBA00023136"/>
    </source>
</evidence>
<dbReference type="PANTHER" id="PTHR43337:SF1">
    <property type="entry name" value="XANTHINE_URACIL PERMEASE C887.17-RELATED"/>
    <property type="match status" value="1"/>
</dbReference>
<comment type="similarity">
    <text evidence="2 8">Belongs to the nucleobase:cation symporter-2 (NCS2) (TC 2.A.40) family. Azg-like subfamily.</text>
</comment>
<dbReference type="InterPro" id="IPR045018">
    <property type="entry name" value="Azg-like"/>
</dbReference>
<evidence type="ECO:0000256" key="6">
    <source>
        <dbReference type="ARBA" id="ARBA00022989"/>
    </source>
</evidence>
<keyword evidence="4 8" id="KW-1003">Cell membrane</keyword>
<evidence type="ECO:0000256" key="5">
    <source>
        <dbReference type="ARBA" id="ARBA00022692"/>
    </source>
</evidence>
<evidence type="ECO:0000256" key="8">
    <source>
        <dbReference type="PIRNR" id="PIRNR005353"/>
    </source>
</evidence>
<feature type="transmembrane region" description="Helical" evidence="9">
    <location>
        <begin position="149"/>
        <end position="169"/>
    </location>
</feature>
<dbReference type="RefSeq" id="WP_061803381.1">
    <property type="nucleotide sequence ID" value="NZ_FOXX01000007.1"/>
</dbReference>
<dbReference type="InterPro" id="IPR026033">
    <property type="entry name" value="Azg-like_bact_archaea"/>
</dbReference>
<gene>
    <name evidence="10" type="ORF">SAMN02745910_03122</name>
</gene>
<feature type="transmembrane region" description="Helical" evidence="9">
    <location>
        <begin position="251"/>
        <end position="272"/>
    </location>
</feature>
<evidence type="ECO:0000256" key="2">
    <source>
        <dbReference type="ARBA" id="ARBA00005697"/>
    </source>
</evidence>
<feature type="transmembrane region" description="Helical" evidence="9">
    <location>
        <begin position="208"/>
        <end position="231"/>
    </location>
</feature>
<name>A0A1I6AXS3_9BACI</name>
<keyword evidence="3 8" id="KW-0813">Transport</keyword>
<evidence type="ECO:0000313" key="11">
    <source>
        <dbReference type="Proteomes" id="UP000182762"/>
    </source>
</evidence>
<feature type="transmembrane region" description="Helical" evidence="9">
    <location>
        <begin position="181"/>
        <end position="201"/>
    </location>
</feature>
<feature type="transmembrane region" description="Helical" evidence="9">
    <location>
        <begin position="66"/>
        <end position="88"/>
    </location>
</feature>
<dbReference type="PIRSF" id="PIRSF005353">
    <property type="entry name" value="PbuG"/>
    <property type="match status" value="1"/>
</dbReference>
<accession>A0A1I6AXS3</accession>